<sequence>MVLRMRRMLGLLLVEAGRFRVISVGGDACIAVVGASYTDSDTQTAPTEARLAANVTGDADGDSEGVTLLKLSREDREVVDIIDGVENNADETEGGGGGGGSDCCFRIPSVTSVVAAAATAAAAAAAFVVPPPPPPPPSVPLALFAAAPFMALDGGVTSTVGSFTRSRTGNRRITINTTIAACFVASLLMLLLMH</sequence>
<dbReference type="AlphaFoldDB" id="A0A182ITC0"/>
<name>A0A182ITC0_ANOAO</name>
<dbReference type="EnsemblMetazoa" id="AATE005084-RA">
    <property type="protein sequence ID" value="AATE005084-PA.1"/>
    <property type="gene ID" value="AATE005084"/>
</dbReference>
<organism evidence="1">
    <name type="scientific">Anopheles atroparvus</name>
    <name type="common">European mosquito</name>
    <dbReference type="NCBI Taxonomy" id="41427"/>
    <lineage>
        <taxon>Eukaryota</taxon>
        <taxon>Metazoa</taxon>
        <taxon>Ecdysozoa</taxon>
        <taxon>Arthropoda</taxon>
        <taxon>Hexapoda</taxon>
        <taxon>Insecta</taxon>
        <taxon>Pterygota</taxon>
        <taxon>Neoptera</taxon>
        <taxon>Endopterygota</taxon>
        <taxon>Diptera</taxon>
        <taxon>Nematocera</taxon>
        <taxon>Culicoidea</taxon>
        <taxon>Culicidae</taxon>
        <taxon>Anophelinae</taxon>
        <taxon>Anopheles</taxon>
    </lineage>
</organism>
<accession>A0A182ITC0</accession>
<dbReference type="VEuPathDB" id="VectorBase:AATE005084"/>
<protein>
    <submittedName>
        <fullName evidence="1">Uncharacterized protein</fullName>
    </submittedName>
</protein>
<evidence type="ECO:0000313" key="1">
    <source>
        <dbReference type="EnsemblMetazoa" id="AATE005084-PA.1"/>
    </source>
</evidence>
<reference evidence="1" key="1">
    <citation type="submission" date="2022-08" db="UniProtKB">
        <authorList>
            <consortium name="EnsemblMetazoa"/>
        </authorList>
    </citation>
    <scope>IDENTIFICATION</scope>
    <source>
        <strain evidence="1">EBRO</strain>
    </source>
</reference>
<proteinExistence type="predicted"/>